<sequence length="90" mass="10156">MSNPNQVLTYYLITYHYYKKGVFAQAGYQQVALSQRMKPYSTKKIMAAIADHLGVDADTLLPINIQELGSYPRAMIEDLKEQAEALTVTL</sequence>
<organism evidence="1 2">
    <name type="scientific">Vibrio alginolyticus</name>
    <dbReference type="NCBI Taxonomy" id="663"/>
    <lineage>
        <taxon>Bacteria</taxon>
        <taxon>Pseudomonadati</taxon>
        <taxon>Pseudomonadota</taxon>
        <taxon>Gammaproteobacteria</taxon>
        <taxon>Vibrionales</taxon>
        <taxon>Vibrionaceae</taxon>
        <taxon>Vibrio</taxon>
    </lineage>
</organism>
<gene>
    <name evidence="1" type="ORF">HKB35_08565</name>
</gene>
<reference evidence="1 2" key="1">
    <citation type="submission" date="2020-04" db="EMBL/GenBank/DDBJ databases">
        <title>Whole-genome sequencing of Vibrio spp. from China reveals different genetic environments of blaCTX-M-14 among diverse lineages.</title>
        <authorList>
            <person name="Zheng Z."/>
            <person name="Ye L."/>
            <person name="Chen S."/>
        </authorList>
    </citation>
    <scope>NUCLEOTIDE SEQUENCE [LARGE SCALE GENOMIC DNA]</scope>
    <source>
        <strain evidence="1 2">Vb1636</strain>
    </source>
</reference>
<evidence type="ECO:0000313" key="2">
    <source>
        <dbReference type="Proteomes" id="UP000565155"/>
    </source>
</evidence>
<accession>A0A7Y0MW84</accession>
<name>A0A7Y0MW84_VIBAL</name>
<dbReference type="AlphaFoldDB" id="A0A7Y0MW84"/>
<protein>
    <submittedName>
        <fullName evidence="1">Uncharacterized protein</fullName>
    </submittedName>
</protein>
<dbReference type="Proteomes" id="UP000565155">
    <property type="component" value="Unassembled WGS sequence"/>
</dbReference>
<comment type="caution">
    <text evidence="1">The sequence shown here is derived from an EMBL/GenBank/DDBJ whole genome shotgun (WGS) entry which is preliminary data.</text>
</comment>
<dbReference type="EMBL" id="JABCMA010000006">
    <property type="protein sequence ID" value="NMR73664.1"/>
    <property type="molecule type" value="Genomic_DNA"/>
</dbReference>
<evidence type="ECO:0000313" key="1">
    <source>
        <dbReference type="EMBL" id="NMR73664.1"/>
    </source>
</evidence>
<proteinExistence type="predicted"/>
<dbReference type="RefSeq" id="WP_020840923.1">
    <property type="nucleotide sequence ID" value="NZ_JABCMA010000006.1"/>
</dbReference>